<evidence type="ECO:0000313" key="2">
    <source>
        <dbReference type="EMBL" id="SEH12861.1"/>
    </source>
</evidence>
<dbReference type="EMBL" id="FNWJ01000001">
    <property type="protein sequence ID" value="SEH12861.1"/>
    <property type="molecule type" value="Genomic_DNA"/>
</dbReference>
<name>A0A1H6FPM1_THEAL</name>
<accession>A0A1H6FPM1</accession>
<reference evidence="3" key="1">
    <citation type="submission" date="2016-10" db="EMBL/GenBank/DDBJ databases">
        <authorList>
            <person name="Varghese N."/>
            <person name="Submissions S."/>
        </authorList>
    </citation>
    <scope>NUCLEOTIDE SEQUENCE [LARGE SCALE GENOMIC DNA]</scope>
    <source>
        <strain evidence="3">ATCC 35263</strain>
    </source>
</reference>
<dbReference type="RefSeq" id="WP_177169366.1">
    <property type="nucleotide sequence ID" value="NZ_FNWJ01000001.1"/>
</dbReference>
<proteinExistence type="predicted"/>
<dbReference type="AlphaFoldDB" id="A0A1H6FPM1"/>
<dbReference type="GO" id="GO:0004540">
    <property type="term" value="F:RNA nuclease activity"/>
    <property type="evidence" value="ECO:0007669"/>
    <property type="project" value="InterPro"/>
</dbReference>
<keyword evidence="3" id="KW-1185">Reference proteome</keyword>
<feature type="domain" description="NYN" evidence="1">
    <location>
        <begin position="8"/>
        <end position="169"/>
    </location>
</feature>
<dbReference type="InterPro" id="IPR021139">
    <property type="entry name" value="NYN"/>
</dbReference>
<gene>
    <name evidence="2" type="ORF">SAMN02745716_1227</name>
</gene>
<evidence type="ECO:0000313" key="3">
    <source>
        <dbReference type="Proteomes" id="UP000222056"/>
    </source>
</evidence>
<dbReference type="STRING" id="29539.SAMN02745716_1227"/>
<evidence type="ECO:0000259" key="1">
    <source>
        <dbReference type="Pfam" id="PF01936"/>
    </source>
</evidence>
<protein>
    <submittedName>
        <fullName evidence="2">Uncharacterized conserved protein, LabA/DUF88 family</fullName>
    </submittedName>
</protein>
<dbReference type="Gene3D" id="3.40.50.1010">
    <property type="entry name" value="5'-nuclease"/>
    <property type="match status" value="1"/>
</dbReference>
<dbReference type="Proteomes" id="UP000222056">
    <property type="component" value="Unassembled WGS sequence"/>
</dbReference>
<organism evidence="2 3">
    <name type="scientific">Thermoleophilum album</name>
    <dbReference type="NCBI Taxonomy" id="29539"/>
    <lineage>
        <taxon>Bacteria</taxon>
        <taxon>Bacillati</taxon>
        <taxon>Actinomycetota</taxon>
        <taxon>Thermoleophilia</taxon>
        <taxon>Thermoleophilales</taxon>
        <taxon>Thermoleophilaceae</taxon>
        <taxon>Thermoleophilum</taxon>
    </lineage>
</organism>
<sequence>MTIANSVLFVDAGYLLAGAGDVLYGTTSRVEIACNYAGLINAIKTRVAEHSRGLRLLRTYWYDGARGGIPTPDHRLIESIPYVKVRLGRVTPSGQQKGIETMIVRDLLTLARERAVARAYLLSGDEELCEAVRAAQDMGVQVVLMALVEGERTGRSHELVREADELLELDQEFLRSHFQRRELPDRSSLEELDDDAIREAARDFVERWLAIASRREVDELLDAEPRIPRDIDVQLIESAEETLGSLRDLQDAKIRLRDYFWQAVKEQAA</sequence>
<dbReference type="Pfam" id="PF01936">
    <property type="entry name" value="NYN"/>
    <property type="match status" value="1"/>
</dbReference>